<dbReference type="InterPro" id="IPR013087">
    <property type="entry name" value="Znf_C2H2_type"/>
</dbReference>
<keyword evidence="1" id="KW-0862">Zinc</keyword>
<feature type="domain" description="C2H2-type" evidence="3">
    <location>
        <begin position="1588"/>
        <end position="1616"/>
    </location>
</feature>
<dbReference type="PROSITE" id="PS50157">
    <property type="entry name" value="ZINC_FINGER_C2H2_2"/>
    <property type="match status" value="1"/>
</dbReference>
<keyword evidence="4" id="KW-1185">Reference proteome</keyword>
<dbReference type="GeneID" id="106462027"/>
<name>A0ABM1B960_LIMPO</name>
<feature type="region of interest" description="Disordered" evidence="2">
    <location>
        <begin position="516"/>
        <end position="550"/>
    </location>
</feature>
<feature type="compositionally biased region" description="Basic residues" evidence="2">
    <location>
        <begin position="1545"/>
        <end position="1554"/>
    </location>
</feature>
<protein>
    <submittedName>
        <fullName evidence="5 6">Uncharacterized protein LOC106462027 isoform X1</fullName>
    </submittedName>
</protein>
<dbReference type="PROSITE" id="PS00028">
    <property type="entry name" value="ZINC_FINGER_C2H2_1"/>
    <property type="match status" value="1"/>
</dbReference>
<feature type="compositionally biased region" description="Basic and acidic residues" evidence="2">
    <location>
        <begin position="516"/>
        <end position="528"/>
    </location>
</feature>
<reference evidence="5 6" key="1">
    <citation type="submission" date="2025-05" db="UniProtKB">
        <authorList>
            <consortium name="RefSeq"/>
        </authorList>
    </citation>
    <scope>IDENTIFICATION</scope>
    <source>
        <tissue evidence="5 6">Muscle</tissue>
    </source>
</reference>
<feature type="compositionally biased region" description="Basic and acidic residues" evidence="2">
    <location>
        <begin position="541"/>
        <end position="550"/>
    </location>
</feature>
<keyword evidence="1" id="KW-0479">Metal-binding</keyword>
<evidence type="ECO:0000313" key="5">
    <source>
        <dbReference type="RefSeq" id="XP_013777353.1"/>
    </source>
</evidence>
<feature type="compositionally biased region" description="Low complexity" evidence="2">
    <location>
        <begin position="1747"/>
        <end position="1758"/>
    </location>
</feature>
<evidence type="ECO:0000313" key="6">
    <source>
        <dbReference type="RefSeq" id="XP_022244852.1"/>
    </source>
</evidence>
<evidence type="ECO:0000313" key="7">
    <source>
        <dbReference type="RefSeq" id="XP_022244853.1"/>
    </source>
</evidence>
<feature type="compositionally biased region" description="Basic residues" evidence="2">
    <location>
        <begin position="1325"/>
        <end position="1336"/>
    </location>
</feature>
<evidence type="ECO:0000313" key="4">
    <source>
        <dbReference type="Proteomes" id="UP000694941"/>
    </source>
</evidence>
<evidence type="ECO:0000256" key="2">
    <source>
        <dbReference type="SAM" id="MobiDB-lite"/>
    </source>
</evidence>
<proteinExistence type="predicted"/>
<organism evidence="4 5">
    <name type="scientific">Limulus polyphemus</name>
    <name type="common">Atlantic horseshoe crab</name>
    <dbReference type="NCBI Taxonomy" id="6850"/>
    <lineage>
        <taxon>Eukaryota</taxon>
        <taxon>Metazoa</taxon>
        <taxon>Ecdysozoa</taxon>
        <taxon>Arthropoda</taxon>
        <taxon>Chelicerata</taxon>
        <taxon>Merostomata</taxon>
        <taxon>Xiphosura</taxon>
        <taxon>Limulidae</taxon>
        <taxon>Limulus</taxon>
    </lineage>
</organism>
<feature type="compositionally biased region" description="Basic residues" evidence="2">
    <location>
        <begin position="529"/>
        <end position="540"/>
    </location>
</feature>
<feature type="region of interest" description="Disordered" evidence="2">
    <location>
        <begin position="1742"/>
        <end position="1762"/>
    </location>
</feature>
<dbReference type="Proteomes" id="UP000694941">
    <property type="component" value="Unplaced"/>
</dbReference>
<dbReference type="RefSeq" id="XP_013777353.1">
    <property type="nucleotide sequence ID" value="XM_013921899.2"/>
</dbReference>
<gene>
    <name evidence="5 6 7" type="primary">LOC106462027</name>
</gene>
<feature type="region of interest" description="Disordered" evidence="2">
    <location>
        <begin position="1528"/>
        <end position="1577"/>
    </location>
</feature>
<feature type="region of interest" description="Disordered" evidence="2">
    <location>
        <begin position="2678"/>
        <end position="2706"/>
    </location>
</feature>
<keyword evidence="1" id="KW-0863">Zinc-finger</keyword>
<accession>A0ABM1B960</accession>
<evidence type="ECO:0000259" key="3">
    <source>
        <dbReference type="PROSITE" id="PS50157"/>
    </source>
</evidence>
<dbReference type="RefSeq" id="XP_022244852.1">
    <property type="nucleotide sequence ID" value="XM_022389144.1"/>
</dbReference>
<evidence type="ECO:0000256" key="1">
    <source>
        <dbReference type="PROSITE-ProRule" id="PRU00042"/>
    </source>
</evidence>
<feature type="region of interest" description="Disordered" evidence="2">
    <location>
        <begin position="1317"/>
        <end position="1336"/>
    </location>
</feature>
<feature type="region of interest" description="Disordered" evidence="2">
    <location>
        <begin position="1172"/>
        <end position="1191"/>
    </location>
</feature>
<sequence>MALQNYSDMTLLQEMMRGDDGSSTIGPPPVDMILKRVEDLAAKKQEDIALKLCELSKNTNQNMFNTLDSYSGIVSEELEQNVQQQKNQKVFIWQLLLLHRTGRVSELVREIASCSCHQGVQLIHQVRNSSEPDAINLAETLIHVFLVRDLLVPSNYCCTKDLMSLWCSLQVEQNRDVEDVCMAAQMLLVQHASTSAHFYLFVDVLWEEYEQLMLPLYLEFYVRGLTTDLNFLEVVRSEGFADQILELEIHIACMFSKLGTLFERKQDEIAFECILSAFSIDPTWKKLKMLEDIKKRIVTKNTRSQCVDTIVSEEFLEALPRVQDWVVNSNETVNKNCLCGIKCFTPSEESEVMAHICEDGRPQYLYHFPHPILDLHIQGVSYSLLKDFVMVLECMRCYTLNRCNTWEEMQQVCQNYLVTTSTLKTIIQHRHIYENSDSEIDSVSENDFIGNNVETMQQSINPLFPLSTINNRSRSNLHAVYNLPLSMTKRTKKIQKVNKGLRKGSFSKLNTLKESHTKKEKTMIENELKKKRQKKKRRTKKEKDRDGSGEVGLEKIKCKKRRFKKKDKIRGQIIQCLSFLGLAPALNSFEVDLASLVNKCVDVLLSQLNCNVITSMKKKQILTSASSGLVHEQNSNIALLSHLLSSGVIGNSETEKIVQQLLQIEKRRRKRARIQKLKKSRFAERTHKQKPVENKQISFRKVKEKKQGKKIVKKISKNSIKSFTHKNLDSFETPNLSSKPRCLIGINTKCAFTTFTPTPPKQIFAPSDLAKKPLTLSPARRSSRTEDRLPNGKQCEVSYPLNQPVLCKKLRDSYCFRGIAASKDCLSTVTTIVCKTRPSTIPILHSTEKTDSTIVSTSPSCISPSIAPLSTIRVPIIVSNKSMTQKPTSTFTSSPVLNNKTLNQECPSHKLEPQADATILFSVSAAEKLNISHQQLLEISQHVPAVATLTLPGWRDGGGGHNSGARVLTGRVVIPVNNLNNNNDLSKETFCTQNSAIMSSESGNPTTVVIPSVIIVKGAPTNPENKVSTKENLCQNLGYQKDQKRKCIWSPVRNRPVSLEYCKNLGHKKLGVGSSQKTIVASESRMNLSSVPVCIQAVNSDLKATTITSEQSQVVNSLVNVRSNQKIMGLVSTTGVTITSESVYIHAGEGNLPFTTMIAGKSEVLSSVSSTQLVRNPASQRSNLQAEENSQSDSSNQYIVIKSSGNPKSIFVTAVTTTTTCSKILGIKKDTQTLTTMPMVTESDSYQKMSVRISETGVSNLSSTNSTVLVGLPAVAKSVSSGQRKHMNDSKSLSFVTVQTTSVPGKTIKCSTLKKLKPKGESGKHPKLISKPKAHSKKSHIVSGTFTFSERSTGLVKRTLGSHSAKESQFTSTPCSREGSVNIHFSAATVNGIQSEEISVECTTQLKISAALNKPLPTTAGTVQVKTETPTRSLSSISDAVRVSLMMMDDNSSGSDGQVVLNYSQYMNYEDNGSIPQTSSATFCGSLATHPLPSCVGENTSLLPFLTSASDLDYQRYGIPPYSLSLYPNTSWKPEEEEGDTETKPKKKAHRKKSSSNEKQSSGKQKKEDTSIPSTLSNRKLSEGTKKFWCISCSRSFFSAYNLRRHRKNVHKMDLPSHGSGLETPLSTLESVSLNMPFVSCSQSDIEGEISSNHQGTSILATDQESQNTPCITFPENINCQSSALTDLQPVVTQVPGPFQYTRNEILPSSTSLIGEPGVYPVPVVAVHRGMNSQFGSVMKHSQAHVSTSKSSRSNSISPPVVTVTPSRSFSVDFDPLVTKEYSSLQPLPPGDVDFSGVKEILHSTEKWEHLQPISVSLPSEVGVMLTPPEISVSYGAPQVLKFSDTSVSSMVPQEQSIPNILVENVYNSSNCCVKSGTSSVSSSKPSQGGTCESSNCGVQSMKQVHPELISASSKLLEDTHDTSDRGQDIYLGSQKSFNDCQKNNLSGEKLNKNKIVTSNCHENMDYSENDSFNRYESYDPGPGAIFDRNQNMDNSDVVISSNKKVSNNDIYINSSDQKNIDVSEDAVCEGLQVVNNNQNVDVSEDAVCEGLQVVNNDQNVDVSEDAVCEGLQVVNNNQNVDFSEDAVCEDLQVLNNNQNIDVREEAVCEGLQVVNNSQSIDVSESAVCQGLQVVNNSQNIDVSDDAVCEGLQVVNNSQSMDISDDAVCEDLKVLNNNQNIDVSEDAVCEGLQVLNNSQNIDVSEDAVCEGLQVLNNSQNIDVSEDAVCEGLQVLNNSQKTICGSQQNFDSSSHKRVYENIISISSEISLREKISNEINETCSESKVCSQECAISEMAEQLKTYSPPESVTKTTQTITQGQGCKNEDFVSKLGCAFSPVTSLTRVLQPNIKLSTCVGYETVVDAGYVSTTADGVTKESQSTTCVTLKHESPDTVVDTSLSDLNKSLTEVLLSENNIFKSRNLEVAKDSSSELARKNITEELQMEKSILKIKAEEAILNDTVSNSVQITANETKTKKRLLRQGIRDTSLSDACSSSVPVILAKDLLLERSISRVKSQELNEVTNSNNSTGCLAKDTKFQRSASRRKNLENVHDTDLAKTISDCNQRQEMLLENKSQDISDNNIPFPRHETTIAIDGLKKDSKIFPDGIIINKEDLDASNTNTNGTESSKQSSLENYIVPLTSSSIIENIEKIPESEDMYRPNCQTRRWSIKCLQLSGRSEGSSSSCIEEESQSEDKYNLPEGGIRGRTRSRDISKQSLKRNCTCCENSTRTSSFSKRCRITTSNRGSRTQNQKQMLSKINLRKTRSSVLSSGVRTRSSRSKCRPIVYL</sequence>
<feature type="region of interest" description="Disordered" evidence="2">
    <location>
        <begin position="774"/>
        <end position="793"/>
    </location>
</feature>
<dbReference type="RefSeq" id="XP_022244853.1">
    <property type="nucleotide sequence ID" value="XM_022389145.1"/>
</dbReference>